<dbReference type="InterPro" id="IPR006311">
    <property type="entry name" value="TAT_signal"/>
</dbReference>
<name>A0A1G6UAL8_NIADE</name>
<keyword evidence="3" id="KW-1185">Reference proteome</keyword>
<evidence type="ECO:0000259" key="1">
    <source>
        <dbReference type="Pfam" id="PF01261"/>
    </source>
</evidence>
<reference evidence="3" key="1">
    <citation type="submission" date="2016-10" db="EMBL/GenBank/DDBJ databases">
        <authorList>
            <person name="Varghese N."/>
            <person name="Submissions S."/>
        </authorList>
    </citation>
    <scope>NUCLEOTIDE SEQUENCE [LARGE SCALE GENOMIC DNA]</scope>
    <source>
        <strain evidence="3">DSM 25811 / CCM 8410 / LMG 26954 / E90</strain>
    </source>
</reference>
<proteinExistence type="predicted"/>
<dbReference type="RefSeq" id="WP_090391124.1">
    <property type="nucleotide sequence ID" value="NZ_FMZO01000008.1"/>
</dbReference>
<keyword evidence="2" id="KW-0413">Isomerase</keyword>
<dbReference type="GO" id="GO:0016853">
    <property type="term" value="F:isomerase activity"/>
    <property type="evidence" value="ECO:0007669"/>
    <property type="project" value="UniProtKB-KW"/>
</dbReference>
<evidence type="ECO:0000313" key="3">
    <source>
        <dbReference type="Proteomes" id="UP000198757"/>
    </source>
</evidence>
<dbReference type="Proteomes" id="UP000198757">
    <property type="component" value="Unassembled WGS sequence"/>
</dbReference>
<dbReference type="PANTHER" id="PTHR12110">
    <property type="entry name" value="HYDROXYPYRUVATE ISOMERASE"/>
    <property type="match status" value="1"/>
</dbReference>
<dbReference type="OrthoDB" id="263912at2"/>
<feature type="domain" description="Xylose isomerase-like TIM barrel" evidence="1">
    <location>
        <begin position="88"/>
        <end position="298"/>
    </location>
</feature>
<dbReference type="InterPro" id="IPR013022">
    <property type="entry name" value="Xyl_isomerase-like_TIM-brl"/>
</dbReference>
<dbReference type="AlphaFoldDB" id="A0A1G6UAL8"/>
<evidence type="ECO:0000313" key="2">
    <source>
        <dbReference type="EMBL" id="SDD37736.1"/>
    </source>
</evidence>
<dbReference type="SUPFAM" id="SSF51658">
    <property type="entry name" value="Xylose isomerase-like"/>
    <property type="match status" value="1"/>
</dbReference>
<dbReference type="STRING" id="1285928.SAMN04487894_108187"/>
<dbReference type="Gene3D" id="3.20.20.150">
    <property type="entry name" value="Divalent-metal-dependent TIM barrel enzymes"/>
    <property type="match status" value="1"/>
</dbReference>
<dbReference type="InterPro" id="IPR050312">
    <property type="entry name" value="IolE/XylAMocC-like"/>
</dbReference>
<dbReference type="InterPro" id="IPR036237">
    <property type="entry name" value="Xyl_isomerase-like_sf"/>
</dbReference>
<dbReference type="EMBL" id="FMZO01000008">
    <property type="protein sequence ID" value="SDD37736.1"/>
    <property type="molecule type" value="Genomic_DNA"/>
</dbReference>
<protein>
    <submittedName>
        <fullName evidence="2">Sugar phosphate isomerase/epimerase</fullName>
    </submittedName>
</protein>
<organism evidence="2 3">
    <name type="scientific">Niabella drilacis (strain DSM 25811 / CCM 8410 / CCUG 62505 / LMG 26954 / E90)</name>
    <dbReference type="NCBI Taxonomy" id="1285928"/>
    <lineage>
        <taxon>Bacteria</taxon>
        <taxon>Pseudomonadati</taxon>
        <taxon>Bacteroidota</taxon>
        <taxon>Chitinophagia</taxon>
        <taxon>Chitinophagales</taxon>
        <taxon>Chitinophagaceae</taxon>
        <taxon>Niabella</taxon>
    </lineage>
</organism>
<sequence>MLAANDQSGRVSRRDFLKKGSIASLGLLTTPSLLRSADLFRGPGSKFSGVQIGVITYSFRSMPGSLQEVLQHTINSGVSAVELMGEAVEAYAGCPADKAQIANWRATVSMDKFKAVKKMFDKAGIKIYAFKPNALGSNNTDAEIEYAMRAAKTLGATSVTVELPRDPAQTERLGKLGAKHKVYVGYHAHTQATDTLWDTALEQSPYNSMNLDCGHYIAVKGHTSASLLALIRKRHDRITSMHIKDRQTAANGGENLPWGEGDTPIKEILTLLKENKYKIPATIELEYRIPAGSDAVQEVKKCLDYARKALQG</sequence>
<dbReference type="PROSITE" id="PS51318">
    <property type="entry name" value="TAT"/>
    <property type="match status" value="1"/>
</dbReference>
<gene>
    <name evidence="2" type="ORF">SAMN04487894_108187</name>
</gene>
<accession>A0A1G6UAL8</accession>
<dbReference type="Pfam" id="PF01261">
    <property type="entry name" value="AP_endonuc_2"/>
    <property type="match status" value="1"/>
</dbReference>